<dbReference type="GO" id="GO:0000127">
    <property type="term" value="C:transcription factor TFIIIC complex"/>
    <property type="evidence" value="ECO:0007669"/>
    <property type="project" value="InterPro"/>
</dbReference>
<proteinExistence type="predicted"/>
<evidence type="ECO:0000256" key="4">
    <source>
        <dbReference type="ARBA" id="ARBA00023163"/>
    </source>
</evidence>
<keyword evidence="3" id="KW-0238">DNA-binding</keyword>
<feature type="region of interest" description="Disordered" evidence="6">
    <location>
        <begin position="1341"/>
        <end position="1382"/>
    </location>
</feature>
<dbReference type="GO" id="GO:0005634">
    <property type="term" value="C:nucleus"/>
    <property type="evidence" value="ECO:0007669"/>
    <property type="project" value="UniProtKB-SubCell"/>
</dbReference>
<feature type="region of interest" description="Disordered" evidence="6">
    <location>
        <begin position="596"/>
        <end position="633"/>
    </location>
</feature>
<dbReference type="OrthoDB" id="5403573at2759"/>
<feature type="domain" description="Transcription factor tau subunit sfc3/Tfc3 C-terminal" evidence="8">
    <location>
        <begin position="1639"/>
        <end position="2074"/>
    </location>
</feature>
<sequence>MMTGSLDELIQFLLGEIALSGQRGSKPADILGFISRFYQSTNENVAPNELVQARRFDKPTVDRAFQEQVWRWLTKHPDVLVGRDGKGNKMSLSAVEAQYRDVQTAVTLEATKDTCNLNTPPDLNVRQHPIPLDTVCPQPTKEKNALRVYVTEERMWLAICGHSKDLTKIFETEFVLLSIIAAHRERGILQGNLVKESGQDKRSVPKRTDSLRNKGYIEKRAVHLKGPKTSRLVLRRFASNVAHNAVMPQPVSPGTHKSVQDECLETRAIITNLFTILKEKNIVTRDDLKRELNMSTRWQARALGKVIRRLEVVGCLRRVKAASEASKKVGYYFDCVKLIQEPSEQDLKTFDTSGPGITDEHAVEEPDLENEDEAFQTIAGQMPGMDGKQLEEVGRIIPQWNPDRPLSNCLLSVVQQAGTQGYTNRDLRHHLMGIFFRRPLENLLTRLTAMWLQSQPSHLRHLAILRDTMLSGTIPLYVQYSFPNFEARVASGHAFWEAVREPTSDSGKKGKKKAAFNTSITFTSPELDTFGFPANPALTSQFKGARATLGQCLLAAHPQDLPIANRDPVLYRNSSETNVIRYDAAETSVILVRSDRERAPVAGSASPSSRLKDTTNQPLQQPQPGVRPRGRPRKFLRGTEKFWQGQFAIAKTQQTLDNHENLDSPAGMMADPARLALFAKRPPQFDAVLLRALQGGLPVPAMPKDITQEWVDKTLQFLDRTAAGVYVTPKGVRFRGTKKDRGASRLLVVRSSRLGELNLLRKKEIPAVRFLISSAAHTFVDLQNGVVGGILDDSDDNTLRSSPSLIRGKNPARGLEPGSNGIQDRLHEPLPHTLAPGSITTPLGHRADEGVASSTGSLRKRQSRKPRTATSKEALLHKVTPLSHNRAGPENMACQASPTPPSGLPPPLTTRSLLRRKQSDTQQTTSEVPEVSAAGAVDKSDDQVGALLDSINPPGLPSASTQIDQVLNLEDAEKIEVYSEKPATFMISLNGSRLNGITNIQATRRNVSAAHGPIPNRLESGSQSLRPSVELHAPPLGIMANHRKYDASATRRIDADTPVIEERDSEAFRLVQELLADEDDQIDPPNQETLNEENQSSVSAEPSSEIGGQITLPEMRISDPDSDHDPPRKRRKQEGVGAGSIAVLRRKIMIDLMEACSGALPYYQSPLCSAFTTAWQKAGQSGKPDLRTIRAVVKSLCQNGSAKQIKFSHRNKKGAVVTKSILAKADMAISHQNILETQRRMIEADPRPYLPDALRDDLDLNREMHKETSAVWPAVYDEQTVEPSATPAKVLRLQLRETLSLARKRQRNKVPEVQDANEGHDPQRRDVVPRTRLVGIRRKYTTASAPYKRPKLSVSHNTRSPQRPLPDQLSHTPNPLHFRTENPEKPLTFEAFASPAPRPFKSRTNALSHSSEDASVASQASSIATTPQPESTQLTNITWKEIGGQPVLPSSVQEILLGDRRRKKPNYTKEKDPNYREFEWNIDGVTLWEKRSLKLFDSKSTDWVFINHFVGNSFRSASGSSSSLVFTGLIWYDTRGREHTETRFHVQDQDVSSLPPESRSAVSPRSAQQSLAQAQPESPTPRPLRKRKRDPAEAIEAAKKRRRKATTVTQPQTITDSAGNVIDVSHLIGAKYKRPRGTQHLRTMPKHFVYKLTVTIVVVRALAGGLEKHVDWPLVMCVFPDEEEQFLKDRWKTLSNKHRRDIDQLIENFQDKFPEAYAKGEVPQINLDEPESIDWKTLVEWAVNSLDKPVMHEIPDLPATMSELNETVNMKTEASHRPYRDLLAYNTAVTVPIKEVAISAIPFAVPLPLSPPKSPGKPPHLFDPTDDTSDYASKLAKSWALSTVATPLETFDPAKAHHKLHSLAPTVKESEKLVDSALKSLAANRAVVKRRDKSVDPKGRSFDLSRVFNDTLDQRRTITATMLKQALRYKTTVLDPAFREVQRVKFHPVFIEDGDMIAILNLAANGRIKITIGDDVPRNRWGVDPTLRYQTRKIKKENLYFTVMMEHIPEKYVFGNPLLERDAGIPDLGTGARDMIPIWRDIHGNFQHRYWDLAIAAVLGIVASRSGASVREVAKMMNPSLAMWEVECLLEWCWRVGVVKKTGEEEGGWTGGWEVREWWWLVLGCGRGENSPEQVPESSKL</sequence>
<evidence type="ECO:0000256" key="2">
    <source>
        <dbReference type="ARBA" id="ARBA00022553"/>
    </source>
</evidence>
<dbReference type="InterPro" id="IPR044210">
    <property type="entry name" value="Tfc3-like"/>
</dbReference>
<feature type="compositionally biased region" description="Polar residues" evidence="6">
    <location>
        <begin position="1084"/>
        <end position="1102"/>
    </location>
</feature>
<keyword evidence="4" id="KW-0804">Transcription</keyword>
<feature type="compositionally biased region" description="Polar residues" evidence="6">
    <location>
        <begin position="1416"/>
        <end position="1431"/>
    </location>
</feature>
<dbReference type="GO" id="GO:0006384">
    <property type="term" value="P:transcription initiation at RNA polymerase III promoter"/>
    <property type="evidence" value="ECO:0007669"/>
    <property type="project" value="InterPro"/>
</dbReference>
<accession>A0A8H7AP25</accession>
<feature type="compositionally biased region" description="Basic residues" evidence="6">
    <location>
        <begin position="858"/>
        <end position="867"/>
    </location>
</feature>
<organism evidence="9 10">
    <name type="scientific">Endocarpon pusillum</name>
    <dbReference type="NCBI Taxonomy" id="364733"/>
    <lineage>
        <taxon>Eukaryota</taxon>
        <taxon>Fungi</taxon>
        <taxon>Dikarya</taxon>
        <taxon>Ascomycota</taxon>
        <taxon>Pezizomycotina</taxon>
        <taxon>Eurotiomycetes</taxon>
        <taxon>Chaetothyriomycetidae</taxon>
        <taxon>Verrucariales</taxon>
        <taxon>Verrucariaceae</taxon>
        <taxon>Endocarpon</taxon>
    </lineage>
</organism>
<reference evidence="9" key="1">
    <citation type="submission" date="2020-02" db="EMBL/GenBank/DDBJ databases">
        <authorList>
            <person name="Palmer J.M."/>
        </authorList>
    </citation>
    <scope>NUCLEOTIDE SEQUENCE</scope>
    <source>
        <strain evidence="9">EPUS1.4</strain>
        <tissue evidence="9">Thallus</tissue>
    </source>
</reference>
<dbReference type="InterPro" id="IPR046488">
    <property type="entry name" value="Sfc3/Tfc3_C"/>
</dbReference>
<dbReference type="PANTHER" id="PTHR15180">
    <property type="entry name" value="GENERAL TRANSCRIPTION FACTOR 3C POLYPEPTIDE 1"/>
    <property type="match status" value="1"/>
</dbReference>
<gene>
    <name evidence="9" type="ORF">GJ744_006706</name>
</gene>
<evidence type="ECO:0000259" key="7">
    <source>
        <dbReference type="Pfam" id="PF04182"/>
    </source>
</evidence>
<evidence type="ECO:0000256" key="5">
    <source>
        <dbReference type="ARBA" id="ARBA00023242"/>
    </source>
</evidence>
<feature type="compositionally biased region" description="Polar residues" evidence="6">
    <location>
        <begin position="1560"/>
        <end position="1577"/>
    </location>
</feature>
<evidence type="ECO:0000256" key="1">
    <source>
        <dbReference type="ARBA" id="ARBA00004123"/>
    </source>
</evidence>
<name>A0A8H7AP25_9EURO</name>
<keyword evidence="10" id="KW-1185">Reference proteome</keyword>
<feature type="region of interest" description="Disordered" evidence="6">
    <location>
        <begin position="1543"/>
        <end position="1614"/>
    </location>
</feature>
<feature type="compositionally biased region" description="Pro residues" evidence="6">
    <location>
        <begin position="898"/>
        <end position="908"/>
    </location>
</feature>
<comment type="subcellular location">
    <subcellularLocation>
        <location evidence="1">Nucleus</location>
    </subcellularLocation>
</comment>
<keyword evidence="5" id="KW-0539">Nucleus</keyword>
<evidence type="ECO:0000259" key="8">
    <source>
        <dbReference type="Pfam" id="PF20222"/>
    </source>
</evidence>
<evidence type="ECO:0000256" key="6">
    <source>
        <dbReference type="SAM" id="MobiDB-lite"/>
    </source>
</evidence>
<feature type="region of interest" description="Disordered" evidence="6">
    <location>
        <begin position="1394"/>
        <end position="1431"/>
    </location>
</feature>
<dbReference type="Pfam" id="PF04182">
    <property type="entry name" value="B-block_TFIIIC"/>
    <property type="match status" value="1"/>
</dbReference>
<dbReference type="Proteomes" id="UP000606974">
    <property type="component" value="Unassembled WGS sequence"/>
</dbReference>
<protein>
    <recommendedName>
        <fullName evidence="11">B-block binding subunit of TFIIIC domain-containing protein</fullName>
    </recommendedName>
</protein>
<dbReference type="InterPro" id="IPR007309">
    <property type="entry name" value="TFIIIC_Bblock-bd"/>
</dbReference>
<evidence type="ECO:0008006" key="11">
    <source>
        <dbReference type="Google" id="ProtNLM"/>
    </source>
</evidence>
<comment type="caution">
    <text evidence="9">The sequence shown here is derived from an EMBL/GenBank/DDBJ whole genome shotgun (WGS) entry which is preliminary data.</text>
</comment>
<feature type="compositionally biased region" description="Basic and acidic residues" evidence="6">
    <location>
        <begin position="1116"/>
        <end position="1126"/>
    </location>
</feature>
<dbReference type="GO" id="GO:0042791">
    <property type="term" value="P:5S class rRNA transcription by RNA polymerase III"/>
    <property type="evidence" value="ECO:0007669"/>
    <property type="project" value="TreeGrafter"/>
</dbReference>
<dbReference type="EMBL" id="JAACFV010000030">
    <property type="protein sequence ID" value="KAF7510427.1"/>
    <property type="molecule type" value="Genomic_DNA"/>
</dbReference>
<keyword evidence="2" id="KW-0597">Phosphoprotein</keyword>
<feature type="region of interest" description="Disordered" evidence="6">
    <location>
        <begin position="1303"/>
        <end position="1327"/>
    </location>
</feature>
<evidence type="ECO:0000313" key="10">
    <source>
        <dbReference type="Proteomes" id="UP000606974"/>
    </source>
</evidence>
<dbReference type="PANTHER" id="PTHR15180:SF1">
    <property type="entry name" value="GENERAL TRANSCRIPTION FACTOR 3C POLYPEPTIDE 1"/>
    <property type="match status" value="1"/>
</dbReference>
<feature type="compositionally biased region" description="Low complexity" evidence="6">
    <location>
        <begin position="617"/>
        <end position="627"/>
    </location>
</feature>
<evidence type="ECO:0000313" key="9">
    <source>
        <dbReference type="EMBL" id="KAF7510427.1"/>
    </source>
</evidence>
<dbReference type="Pfam" id="PF20222">
    <property type="entry name" value="DUF6581"/>
    <property type="match status" value="1"/>
</dbReference>
<evidence type="ECO:0000256" key="3">
    <source>
        <dbReference type="ARBA" id="ARBA00023125"/>
    </source>
</evidence>
<feature type="region of interest" description="Disordered" evidence="6">
    <location>
        <begin position="1077"/>
        <end position="1137"/>
    </location>
</feature>
<feature type="domain" description="B-block binding subunit of TFIIIC" evidence="7">
    <location>
        <begin position="172"/>
        <end position="239"/>
    </location>
</feature>
<feature type="region of interest" description="Disordered" evidence="6">
    <location>
        <begin position="801"/>
        <end position="938"/>
    </location>
</feature>
<feature type="compositionally biased region" description="Basic and acidic residues" evidence="6">
    <location>
        <begin position="1309"/>
        <end position="1327"/>
    </location>
</feature>
<dbReference type="GO" id="GO:0003677">
    <property type="term" value="F:DNA binding"/>
    <property type="evidence" value="ECO:0007669"/>
    <property type="project" value="UniProtKB-KW"/>
</dbReference>